<gene>
    <name evidence="1" type="ORF">LYSBPC_13580</name>
</gene>
<organism evidence="1 2">
    <name type="scientific">Lysinibacillus piscis</name>
    <dbReference type="NCBI Taxonomy" id="2518931"/>
    <lineage>
        <taxon>Bacteria</taxon>
        <taxon>Bacillati</taxon>
        <taxon>Bacillota</taxon>
        <taxon>Bacilli</taxon>
        <taxon>Bacillales</taxon>
        <taxon>Bacillaceae</taxon>
        <taxon>Lysinibacillus</taxon>
    </lineage>
</organism>
<evidence type="ECO:0000313" key="2">
    <source>
        <dbReference type="Proteomes" id="UP001065593"/>
    </source>
</evidence>
<dbReference type="EMBL" id="BRZA01000002">
    <property type="protein sequence ID" value="GLC88231.1"/>
    <property type="molecule type" value="Genomic_DNA"/>
</dbReference>
<dbReference type="Proteomes" id="UP001065593">
    <property type="component" value="Unassembled WGS sequence"/>
</dbReference>
<comment type="caution">
    <text evidence="1">The sequence shown here is derived from an EMBL/GenBank/DDBJ whole genome shotgun (WGS) entry which is preliminary data.</text>
</comment>
<evidence type="ECO:0008006" key="3">
    <source>
        <dbReference type="Google" id="ProtNLM"/>
    </source>
</evidence>
<reference evidence="1" key="1">
    <citation type="submission" date="2022-08" db="EMBL/GenBank/DDBJ databases">
        <title>Draft genome sequence of Lysinibacillus sp. strain KH24.</title>
        <authorList>
            <person name="Kanbe H."/>
            <person name="Itoh H."/>
        </authorList>
    </citation>
    <scope>NUCLEOTIDE SEQUENCE</scope>
    <source>
        <strain evidence="1">KH24</strain>
    </source>
</reference>
<name>A0ABQ5NIN3_9BACI</name>
<sequence>MNQAKNLELEIAMKKACIEDLLVAINVHNQRGEYALAADCGRKIKNTAHAIVQMQTQLRDNRNFGYVLQNYRGKCKCAK</sequence>
<dbReference type="RefSeq" id="WP_264987995.1">
    <property type="nucleotide sequence ID" value="NZ_BRZA01000002.1"/>
</dbReference>
<proteinExistence type="predicted"/>
<evidence type="ECO:0000313" key="1">
    <source>
        <dbReference type="EMBL" id="GLC88231.1"/>
    </source>
</evidence>
<accession>A0ABQ5NIN3</accession>
<protein>
    <recommendedName>
        <fullName evidence="3">Aspartyl-phosphate phosphatase Spo0E family protein</fullName>
    </recommendedName>
</protein>
<keyword evidence="2" id="KW-1185">Reference proteome</keyword>